<dbReference type="Pfam" id="PF01276">
    <property type="entry name" value="OKR_DC_1"/>
    <property type="match status" value="1"/>
</dbReference>
<feature type="domain" description="Orn/Lys/Arg decarboxylases family 1 pyridoxal-P attachment site" evidence="3">
    <location>
        <begin position="34"/>
        <end position="376"/>
    </location>
</feature>
<evidence type="ECO:0000313" key="4">
    <source>
        <dbReference type="EMBL" id="PHM61663.1"/>
    </source>
</evidence>
<sequence length="494" mass="56833">MLIEIQLKTGKVFLLTYFYVINGNVMDSFDQLYFFNDLRKISNLNKSSFHVLPIQNIESLDKSKFKWHYHYLLNNFVKFEKTITQPFFDSLVCPTKQLKMSMEMAKNVFGTDATLYVTCGSSLSNQIAVSSLCNKKSKVLAQKGIHQSLHFYLPLITKDITYIEDVEICRERQVTKLDLNNFITTLKDAENVGKPYDTVIINSQTYEGLITKIDEVLKQIITSSKSIKNILIDEAWGAWTSFDEELKKHTAIYNARNFSRKYNVNILVTHSAHKSLFSLRQSSLLHAFGNEECIKRLYDTHFKLHTTSPSYPIISSTELSILHADKEGNSYSSNAAIYACELKNFVNKKLKLFSLYNDKKNDPTTIWDPTKVWIRINDNVFNGSNVRNILFDEYGIYLSRFSKTSILFNFHYGITEKCTKELMSALESIERKYLTSTFQISSDGKNKYNGFVIPYPPGIPLLIPGQEISESILDKINLAKINSTSLIFIKEEEL</sequence>
<evidence type="ECO:0000259" key="3">
    <source>
        <dbReference type="Pfam" id="PF01276"/>
    </source>
</evidence>
<dbReference type="PANTHER" id="PTHR43277:SF4">
    <property type="entry name" value="ARGININE DECARBOXYLASE"/>
    <property type="match status" value="1"/>
</dbReference>
<organism evidence="4 5">
    <name type="scientific">Xenorhabdus ishibashii</name>
    <dbReference type="NCBI Taxonomy" id="1034471"/>
    <lineage>
        <taxon>Bacteria</taxon>
        <taxon>Pseudomonadati</taxon>
        <taxon>Pseudomonadota</taxon>
        <taxon>Gammaproteobacteria</taxon>
        <taxon>Enterobacterales</taxon>
        <taxon>Morganellaceae</taxon>
        <taxon>Xenorhabdus</taxon>
    </lineage>
</organism>
<accession>A0A2D0KDZ8</accession>
<gene>
    <name evidence="4" type="ORF">Xish_00802</name>
</gene>
<dbReference type="Gene3D" id="3.40.640.10">
    <property type="entry name" value="Type I PLP-dependent aspartate aminotransferase-like (Major domain)"/>
    <property type="match status" value="1"/>
</dbReference>
<protein>
    <submittedName>
        <fullName evidence="4">Lysine decarboxylase</fullName>
    </submittedName>
</protein>
<dbReference type="InterPro" id="IPR052357">
    <property type="entry name" value="Orn_Lys_Arg_decarboxylase-I"/>
</dbReference>
<name>A0A2D0KDZ8_9GAMM</name>
<dbReference type="Proteomes" id="UP000222168">
    <property type="component" value="Unassembled WGS sequence"/>
</dbReference>
<dbReference type="InterPro" id="IPR015421">
    <property type="entry name" value="PyrdxlP-dep_Trfase_major"/>
</dbReference>
<comment type="caution">
    <text evidence="4">The sequence shown here is derived from an EMBL/GenBank/DDBJ whole genome shotgun (WGS) entry which is preliminary data.</text>
</comment>
<evidence type="ECO:0000313" key="5">
    <source>
        <dbReference type="Proteomes" id="UP000222168"/>
    </source>
</evidence>
<evidence type="ECO:0000256" key="1">
    <source>
        <dbReference type="ARBA" id="ARBA00001933"/>
    </source>
</evidence>
<dbReference type="SUPFAM" id="SSF53383">
    <property type="entry name" value="PLP-dependent transferases"/>
    <property type="match status" value="1"/>
</dbReference>
<dbReference type="InterPro" id="IPR015424">
    <property type="entry name" value="PyrdxlP-dep_Trfase"/>
</dbReference>
<dbReference type="Gene3D" id="3.90.105.10">
    <property type="entry name" value="Molybdopterin biosynthesis moea protein, domain 2"/>
    <property type="match status" value="1"/>
</dbReference>
<dbReference type="InterPro" id="IPR000310">
    <property type="entry name" value="Orn/Lys/Arg_deCO2ase_major_dom"/>
</dbReference>
<keyword evidence="5" id="KW-1185">Reference proteome</keyword>
<dbReference type="PANTHER" id="PTHR43277">
    <property type="entry name" value="ARGININE DECARBOXYLASE"/>
    <property type="match status" value="1"/>
</dbReference>
<dbReference type="EMBL" id="NJAK01000001">
    <property type="protein sequence ID" value="PHM61663.1"/>
    <property type="molecule type" value="Genomic_DNA"/>
</dbReference>
<proteinExistence type="predicted"/>
<dbReference type="AlphaFoldDB" id="A0A2D0KDZ8"/>
<dbReference type="GO" id="GO:0003824">
    <property type="term" value="F:catalytic activity"/>
    <property type="evidence" value="ECO:0007669"/>
    <property type="project" value="InterPro"/>
</dbReference>
<keyword evidence="2" id="KW-0663">Pyridoxal phosphate</keyword>
<evidence type="ECO:0000256" key="2">
    <source>
        <dbReference type="ARBA" id="ARBA00022898"/>
    </source>
</evidence>
<comment type="cofactor">
    <cofactor evidence="1">
        <name>pyridoxal 5'-phosphate</name>
        <dbReference type="ChEBI" id="CHEBI:597326"/>
    </cofactor>
</comment>
<reference evidence="4 5" key="1">
    <citation type="journal article" date="2017" name="Nat. Microbiol.">
        <title>Natural product diversity associated with the nematode symbionts Photorhabdus and Xenorhabdus.</title>
        <authorList>
            <person name="Tobias N.J."/>
            <person name="Wolff H."/>
            <person name="Djahanschiri B."/>
            <person name="Grundmann F."/>
            <person name="Kronenwerth M."/>
            <person name="Shi Y.M."/>
            <person name="Simonyi S."/>
            <person name="Grun P."/>
            <person name="Shapiro-Ilan D."/>
            <person name="Pidot S.J."/>
            <person name="Stinear T.P."/>
            <person name="Ebersberger I."/>
            <person name="Bode H.B."/>
        </authorList>
    </citation>
    <scope>NUCLEOTIDE SEQUENCE [LARGE SCALE GENOMIC DNA]</scope>
    <source>
        <strain evidence="4 5">DSM 22670</strain>
    </source>
</reference>